<dbReference type="AlphaFoldDB" id="A0A6S6Z106"/>
<protein>
    <submittedName>
        <fullName evidence="1">Uncharacterized protein</fullName>
    </submittedName>
</protein>
<accession>A0A6S6Z106</accession>
<dbReference type="EMBL" id="CADIJX010000003">
    <property type="protein sequence ID" value="CAB3648238.1"/>
    <property type="molecule type" value="Genomic_DNA"/>
</dbReference>
<evidence type="ECO:0000313" key="2">
    <source>
        <dbReference type="Proteomes" id="UP000494108"/>
    </source>
</evidence>
<evidence type="ECO:0000313" key="1">
    <source>
        <dbReference type="EMBL" id="CAB3648238.1"/>
    </source>
</evidence>
<name>A0A6S6Z106_9BURK</name>
<sequence length="44" mass="5004">MSLRFKGSDLRPVLTEAIANRCRAVLVKDHGVYFLAECGERRPK</sequence>
<proteinExistence type="predicted"/>
<reference evidence="1 2" key="1">
    <citation type="submission" date="2020-04" db="EMBL/GenBank/DDBJ databases">
        <authorList>
            <person name="De Canck E."/>
        </authorList>
    </citation>
    <scope>NUCLEOTIDE SEQUENCE [LARGE SCALE GENOMIC DNA]</scope>
    <source>
        <strain evidence="1 2">LMG 3431</strain>
    </source>
</reference>
<organism evidence="1 2">
    <name type="scientific">Achromobacter pestifer</name>
    <dbReference type="NCBI Taxonomy" id="1353889"/>
    <lineage>
        <taxon>Bacteria</taxon>
        <taxon>Pseudomonadati</taxon>
        <taxon>Pseudomonadota</taxon>
        <taxon>Betaproteobacteria</taxon>
        <taxon>Burkholderiales</taxon>
        <taxon>Alcaligenaceae</taxon>
        <taxon>Achromobacter</taxon>
    </lineage>
</organism>
<dbReference type="Proteomes" id="UP000494108">
    <property type="component" value="Unassembled WGS sequence"/>
</dbReference>
<keyword evidence="2" id="KW-1185">Reference proteome</keyword>
<gene>
    <name evidence="1" type="ORF">LMG3431_02640</name>
</gene>